<comment type="caution">
    <text evidence="3">The sequence shown here is derived from an EMBL/GenBank/DDBJ whole genome shotgun (WGS) entry which is preliminary data.</text>
</comment>
<evidence type="ECO:0000256" key="1">
    <source>
        <dbReference type="SAM" id="MobiDB-lite"/>
    </source>
</evidence>
<feature type="signal peptide" evidence="2">
    <location>
        <begin position="1"/>
        <end position="21"/>
    </location>
</feature>
<feature type="chain" id="PRO_5013214606" evidence="2">
    <location>
        <begin position="22"/>
        <end position="73"/>
    </location>
</feature>
<accession>A0A258HNP3</accession>
<gene>
    <name evidence="3" type="ORF">B7Y86_02890</name>
</gene>
<proteinExistence type="predicted"/>
<dbReference type="EMBL" id="NCEQ01000002">
    <property type="protein sequence ID" value="OYX58645.1"/>
    <property type="molecule type" value="Genomic_DNA"/>
</dbReference>
<evidence type="ECO:0000256" key="2">
    <source>
        <dbReference type="SAM" id="SignalP"/>
    </source>
</evidence>
<organism evidence="3 4">
    <name type="scientific">Brevundimonas subvibrioides</name>
    <dbReference type="NCBI Taxonomy" id="74313"/>
    <lineage>
        <taxon>Bacteria</taxon>
        <taxon>Pseudomonadati</taxon>
        <taxon>Pseudomonadota</taxon>
        <taxon>Alphaproteobacteria</taxon>
        <taxon>Caulobacterales</taxon>
        <taxon>Caulobacteraceae</taxon>
        <taxon>Brevundimonas</taxon>
    </lineage>
</organism>
<evidence type="ECO:0000313" key="4">
    <source>
        <dbReference type="Proteomes" id="UP000216147"/>
    </source>
</evidence>
<reference evidence="3 4" key="1">
    <citation type="submission" date="2017-03" db="EMBL/GenBank/DDBJ databases">
        <title>Lifting the veil on microbial sulfur biogeochemistry in mining wastewaters.</title>
        <authorList>
            <person name="Kantor R.S."/>
            <person name="Colenbrander Nelson T."/>
            <person name="Marshall S."/>
            <person name="Bennett D."/>
            <person name="Apte S."/>
            <person name="Camacho D."/>
            <person name="Thomas B.C."/>
            <person name="Warren L.A."/>
            <person name="Banfield J.F."/>
        </authorList>
    </citation>
    <scope>NUCLEOTIDE SEQUENCE [LARGE SCALE GENOMIC DNA]</scope>
    <source>
        <strain evidence="3">32-68-21</strain>
    </source>
</reference>
<sequence length="73" mass="7531">MNKSLALVSALALAVSVSACATTAPPTAEQRASCEQMLRTMGEGATHSHSAEKSGGVSPMGMTHAQCRRMLGR</sequence>
<dbReference type="AlphaFoldDB" id="A0A258HNP3"/>
<feature type="region of interest" description="Disordered" evidence="1">
    <location>
        <begin position="41"/>
        <end position="73"/>
    </location>
</feature>
<protein>
    <submittedName>
        <fullName evidence="3">Hydroxylase</fullName>
    </submittedName>
</protein>
<name>A0A258HNP3_9CAUL</name>
<evidence type="ECO:0000313" key="3">
    <source>
        <dbReference type="EMBL" id="OYX58645.1"/>
    </source>
</evidence>
<keyword evidence="2" id="KW-0732">Signal</keyword>
<dbReference type="Proteomes" id="UP000216147">
    <property type="component" value="Unassembled WGS sequence"/>
</dbReference>
<dbReference type="PROSITE" id="PS51257">
    <property type="entry name" value="PROKAR_LIPOPROTEIN"/>
    <property type="match status" value="1"/>
</dbReference>